<dbReference type="AlphaFoldDB" id="A0AAD5STE2"/>
<reference evidence="1" key="1">
    <citation type="submission" date="2020-05" db="EMBL/GenBank/DDBJ databases">
        <title>Phylogenomic resolution of chytrid fungi.</title>
        <authorList>
            <person name="Stajich J.E."/>
            <person name="Amses K."/>
            <person name="Simmons R."/>
            <person name="Seto K."/>
            <person name="Myers J."/>
            <person name="Bonds A."/>
            <person name="Quandt C.A."/>
            <person name="Barry K."/>
            <person name="Liu P."/>
            <person name="Grigoriev I."/>
            <person name="Longcore J.E."/>
            <person name="James T.Y."/>
        </authorList>
    </citation>
    <scope>NUCLEOTIDE SEQUENCE</scope>
    <source>
        <strain evidence="1">JEL0513</strain>
    </source>
</reference>
<dbReference type="GO" id="GO:0003700">
    <property type="term" value="F:DNA-binding transcription factor activity"/>
    <property type="evidence" value="ECO:0007669"/>
    <property type="project" value="InterPro"/>
</dbReference>
<comment type="caution">
    <text evidence="1">The sequence shown here is derived from an EMBL/GenBank/DDBJ whole genome shotgun (WGS) entry which is preliminary data.</text>
</comment>
<accession>A0AAD5STE2</accession>
<name>A0AAD5STE2_9FUNG</name>
<feature type="non-terminal residue" evidence="1">
    <location>
        <position position="1"/>
    </location>
</feature>
<dbReference type="SUPFAM" id="SSF57959">
    <property type="entry name" value="Leucine zipper domain"/>
    <property type="match status" value="1"/>
</dbReference>
<dbReference type="Proteomes" id="UP001211907">
    <property type="component" value="Unassembled WGS sequence"/>
</dbReference>
<sequence>MAQPMATRASGPSAQFAWAAPGFGGGAVGAAGGAFGAGRRADKGWDGRPDTRTLQLRESQRRHRQRKLNYVKSLEDRAKSADEAWRRVSELEAMCVALQHELDKYRNPSLIHSDNIRNSKNNINVSHALDIDEASSMLSRIAAIANSPLIHQFFSLVQAQVDCNDVKQRRLFILRTLKVSSDILDLCGVVDRQKIYDIMMDFKTRNSSHEIYVNQMTTNFKFHSEGSATMSTLSATSSTSSDLIIPEARVDPAIVNSIESLFRSSLKAIKPLQGASQLIDDLCAVGRSMAIHGANMEERFFKVLELTDTLKQMCETEEDQRK</sequence>
<dbReference type="Gene3D" id="1.20.5.170">
    <property type="match status" value="1"/>
</dbReference>
<proteinExistence type="predicted"/>
<dbReference type="EMBL" id="JADGJH010002884">
    <property type="protein sequence ID" value="KAJ3094277.1"/>
    <property type="molecule type" value="Genomic_DNA"/>
</dbReference>
<evidence type="ECO:0000313" key="2">
    <source>
        <dbReference type="Proteomes" id="UP001211907"/>
    </source>
</evidence>
<evidence type="ECO:0008006" key="3">
    <source>
        <dbReference type="Google" id="ProtNLM"/>
    </source>
</evidence>
<evidence type="ECO:0000313" key="1">
    <source>
        <dbReference type="EMBL" id="KAJ3094277.1"/>
    </source>
</evidence>
<dbReference type="InterPro" id="IPR046347">
    <property type="entry name" value="bZIP_sf"/>
</dbReference>
<organism evidence="1 2">
    <name type="scientific">Physocladia obscura</name>
    <dbReference type="NCBI Taxonomy" id="109957"/>
    <lineage>
        <taxon>Eukaryota</taxon>
        <taxon>Fungi</taxon>
        <taxon>Fungi incertae sedis</taxon>
        <taxon>Chytridiomycota</taxon>
        <taxon>Chytridiomycota incertae sedis</taxon>
        <taxon>Chytridiomycetes</taxon>
        <taxon>Chytridiales</taxon>
        <taxon>Chytriomycetaceae</taxon>
        <taxon>Physocladia</taxon>
    </lineage>
</organism>
<dbReference type="CDD" id="cd14688">
    <property type="entry name" value="bZIP_YAP"/>
    <property type="match status" value="1"/>
</dbReference>
<gene>
    <name evidence="1" type="ORF">HK100_006204</name>
</gene>
<keyword evidence="2" id="KW-1185">Reference proteome</keyword>
<protein>
    <recommendedName>
        <fullName evidence="3">BZIP domain-containing protein</fullName>
    </recommendedName>
</protein>